<feature type="domain" description="Big-1" evidence="6">
    <location>
        <begin position="1542"/>
        <end position="1634"/>
    </location>
</feature>
<dbReference type="InterPro" id="IPR051715">
    <property type="entry name" value="Intimin-Invasin_domain"/>
</dbReference>
<keyword evidence="5" id="KW-1133">Transmembrane helix</keyword>
<feature type="domain" description="Big-1" evidence="6">
    <location>
        <begin position="941"/>
        <end position="1031"/>
    </location>
</feature>
<dbReference type="InterPro" id="IPR024519">
    <property type="entry name" value="IAT_beta"/>
</dbReference>
<dbReference type="InterPro" id="IPR013783">
    <property type="entry name" value="Ig-like_fold"/>
</dbReference>
<accession>A0ABM9S0E8</accession>
<dbReference type="SMART" id="SM00257">
    <property type="entry name" value="LysM"/>
    <property type="match status" value="1"/>
</dbReference>
<dbReference type="PANTHER" id="PTHR39576:SF2">
    <property type="entry name" value="ATTACHING AND EFFACING PROTEIN HOMOLOG-RELATED"/>
    <property type="match status" value="1"/>
</dbReference>
<evidence type="ECO:0000256" key="4">
    <source>
        <dbReference type="ARBA" id="ARBA00023237"/>
    </source>
</evidence>
<gene>
    <name evidence="8" type="ORF">ERS137967_00059</name>
</gene>
<dbReference type="PANTHER" id="PTHR39576">
    <property type="entry name" value="ATTACHING AND EFFACING PROTEIN HOMOLOG-RELATED-RELATED"/>
    <property type="match status" value="1"/>
</dbReference>
<sequence length="2359" mass="251835">MKRKIKGIFIPLTSRFAMPVAWLNIVIQILFPLAGAFTPIMAAKADNRSLLNPPSEKDVLHLTKVYTLGKGETPSSVANKYGISLDELRQLNRHRLFLQEFDKLPEGTLLNVPNKIPAKTAETNMGELNKKQSEKENKMASWASQSGRFLQNNPNGDAAANLALGAATSKANQEVQQWLSRFGTARVQLNLDKSFSLQNSQIDLLIPLKDRKDTLWFSQSSLHRTDSRTQANLGLGIRYFQPTHMVGTNSFLDYDLSRDHARLGWGLEYWRDFLKLGANTYWRLTTWKDSKDFVDYEERPANGWDLRAEGYLPAYPQLGAKLSYEQYYGDEVGLFGKDKRQSNPHAITAGVNYTPFPLLTLSAEQRQGKSGENDTRFGIQLTYQPGTPWSQQLDGAAVAVRRSLAGSRYDLIERNNNIVLEYRKKDVVFLTLTNNASGYAGEQKSLGVSVNAKYGLDRIEWDSAALVMNGGSIVQEAADRFSVILPNHQPGGRAANTYILSAVAYDKKGNASSRAQTEIVVTEAAVSTLYSTFSPAESQLTADGQQTVDLILNIRDKDNQPVDVQDTEINLDISSQTRSKVSTQVQATPFSRVDVGQYRATVTAGTQTERLILTPSTRNMTLAEAKVTLVAGDADIGHSTLTVSPETIVADGSTRSTLTFTAKDSHDNLVSGLTDVSFAINGLNDNSSLVVGKVAENHGVYRATLQGTDAGTASLTPVINGVALGGPAALLTLTADNGTAQITDGNLWVTSDGALANDSETNGASVKVTDASGNLVPNQEVKFSASNGQILTPHVITDVNGLASTLLTSTLSGAIPVTATVNGQSKSVDTQFVGDLSTSFVTDLTPSVTQAVADGGTKVIYRATVKDKKGNALPNVPVYWERDNTQVILSAARSETDSQGIAQIEASSLKAGEVIVSAQSRLSRKSATLVSFIADMTQAKIDRLSADKNIIVADNTETAILTVGITDKNDNILTGVPVSWQIIEGSGTIIPVESVTDTQGLATASLNTRQSGVLKASVSLNNGDSRNITLNAMADNRTAKVLLTAENNKDSAIANDVDSVVLLAEVKDAEGNAIIDLPVTWRSSINSVNQSVSNTDIKGVARMTLKGNQAGDAQVTALLFNGELADKSVSFDPAAAESGNSQLSTSPQTIVADGVAKSLATLILRDTNGNPVPGQSVRFTAENGSDISFVNQLEKGQGVYQVEVIGTRQGTYSLTAHIDGANPFNKSIDLGLVANVSDVRIKSVTVARSQANADGNDAVEITAQVEDSHQNTALENVAVGWKTNLGELIRPVSKTNKQGVAVITLTSTEAGNAQVVGLLGDGQEENADKLITFVAGMVSDDKSTFSLSPTVITANGNDSATLQVTARDAQGNLLTGLKKEIVLSSGGFTLMTSAFDEVSTGIYEGEISGTKAGVATLNVAIKGITLKQQRQLTLRADAATAKMLGSATATPTSAMVGESVIYRATLVDAYDNPLGAGIPVTWRANADSYLDQQRTLTNAQGITEVSLSRTKVGTAKLSLILTGGTFAAPDVPFHAGAVDESKSELSLSPGNITADGVDIATLKVILRDKQGNLLSQQKVSAEADQKAAVTISTAKENLPGEYLILVQGKKATTVRLSTQVNDAPFKTAQTLTLKADISSGKVDSITPAVTSIVAGKDSVVYRAVISDAEGNLLKDAIVSWQLISGSAVFDRISRTDGMGVAQTTLSSTVAGDVVIAAYLNSNQYKNAIPVTVKPGAIDQNASTFVSDKITIGSDGTEAANLLVKLKDIYGNNIPNEVVNITSSSTLTGFKVTPQRMKDIGSGNYTAAATSTAKGQQVISAKVGSTQIGKDITITIGAITPDLRFDNAQQQVTYVKTFNQSQPVRNVPVGVRQYWSSSDPDVAQVDDLGKVTLYKSGKVSITIQTSGNGQYNPAQGSYELQVDKADPQLTAGQGIIADYWAGGNNPSVKVSLNNSDAAALAPTYQSSDSKVVSIDAQGNLTQVRPGAADITVSTPETDQFKRNELKIGYTLSKGRHPITFSQPTFQVTDQVNLSVQQPIVALPATAQYSWGSSDSSVVNIKPTTGDINSRAVGKARLTLTMASNEFYEESSGYYDVEIFGKPSISGKVVHLSKGQSSSSNKWNPTFTRDTISVNWSSGISNKYMAPTKVVIQMFDNSTNDKLEEITETSSFMSKTTTFPAKESYWGKRLRIVATAYGFNNLQDRYEYTVDASALAPDAIWNRATLTSSSIIYKTKNGVVMPSCQYFLTDDKTHVGAYISNLTLNFSPGDTLIAPMEVAVNVDSKGQSYPNVYTHSNIFSSESIEIHKKAIINSDCWRGDLGGYSPSLVVKFGGKTKTYYGGNYGWGGNGDGNQKTRVDNF</sequence>
<proteinExistence type="inferred from homology"/>
<feature type="domain" description="LysM" evidence="7">
    <location>
        <begin position="64"/>
        <end position="112"/>
    </location>
</feature>
<dbReference type="InterPro" id="IPR038177">
    <property type="entry name" value="IAT_beta_sf"/>
</dbReference>
<dbReference type="Gene3D" id="2.40.160.160">
    <property type="entry name" value="Inverse autotransporter, beta-domain"/>
    <property type="match status" value="1"/>
</dbReference>
<dbReference type="RefSeq" id="WP_049596353.1">
    <property type="nucleotide sequence ID" value="NZ_CPYD01000001.1"/>
</dbReference>
<dbReference type="PROSITE" id="PS51127">
    <property type="entry name" value="BIG1"/>
    <property type="match status" value="9"/>
</dbReference>
<dbReference type="InterPro" id="IPR008964">
    <property type="entry name" value="Invasin/intimin_cell_adhesion"/>
</dbReference>
<feature type="domain" description="Big-1" evidence="6">
    <location>
        <begin position="1241"/>
        <end position="1334"/>
    </location>
</feature>
<evidence type="ECO:0000256" key="2">
    <source>
        <dbReference type="ARBA" id="ARBA00010116"/>
    </source>
</evidence>
<dbReference type="Gene3D" id="3.10.350.10">
    <property type="entry name" value="LysM domain"/>
    <property type="match status" value="1"/>
</dbReference>
<dbReference type="PRINTS" id="PR01369">
    <property type="entry name" value="INTIMIN"/>
</dbReference>
<evidence type="ECO:0000259" key="6">
    <source>
        <dbReference type="PROSITE" id="PS51127"/>
    </source>
</evidence>
<comment type="subcellular location">
    <subcellularLocation>
        <location evidence="1">Cell outer membrane</location>
    </subcellularLocation>
</comment>
<dbReference type="Pfam" id="PF11924">
    <property type="entry name" value="IAT_beta"/>
    <property type="match status" value="1"/>
</dbReference>
<dbReference type="Gene3D" id="2.60.40.10">
    <property type="entry name" value="Immunoglobulins"/>
    <property type="match status" value="13"/>
</dbReference>
<comment type="caution">
    <text evidence="8">The sequence shown here is derived from an EMBL/GenBank/DDBJ whole genome shotgun (WGS) entry which is preliminary data.</text>
</comment>
<evidence type="ECO:0000256" key="5">
    <source>
        <dbReference type="SAM" id="Phobius"/>
    </source>
</evidence>
<feature type="domain" description="Big-1" evidence="6">
    <location>
        <begin position="1741"/>
        <end position="1854"/>
    </location>
</feature>
<dbReference type="SUPFAM" id="SSF49373">
    <property type="entry name" value="Invasin/intimin cell-adhesion fragments"/>
    <property type="match status" value="15"/>
</dbReference>
<dbReference type="CDD" id="cd00118">
    <property type="entry name" value="LysM"/>
    <property type="match status" value="1"/>
</dbReference>
<feature type="domain" description="Big-1" evidence="6">
    <location>
        <begin position="744"/>
        <end position="841"/>
    </location>
</feature>
<evidence type="ECO:0000256" key="3">
    <source>
        <dbReference type="ARBA" id="ARBA00023136"/>
    </source>
</evidence>
<keyword evidence="3 5" id="KW-0472">Membrane</keyword>
<evidence type="ECO:0000259" key="7">
    <source>
        <dbReference type="PROSITE" id="PS51782"/>
    </source>
</evidence>
<comment type="similarity">
    <text evidence="2">Belongs to the intimin/invasin family.</text>
</comment>
<keyword evidence="9" id="KW-1185">Reference proteome</keyword>
<dbReference type="Gene3D" id="2.60.40.1080">
    <property type="match status" value="2"/>
</dbReference>
<evidence type="ECO:0000313" key="9">
    <source>
        <dbReference type="Proteomes" id="UP000040578"/>
    </source>
</evidence>
<keyword evidence="5" id="KW-0812">Transmembrane</keyword>
<dbReference type="Pfam" id="PF09134">
    <property type="entry name" value="Invasin_D3"/>
    <property type="match status" value="4"/>
</dbReference>
<keyword evidence="4" id="KW-0998">Cell outer membrane</keyword>
<dbReference type="InterPro" id="IPR036779">
    <property type="entry name" value="LysM_dom_sf"/>
</dbReference>
<dbReference type="PROSITE" id="PS51782">
    <property type="entry name" value="LYSM"/>
    <property type="match status" value="1"/>
</dbReference>
<feature type="domain" description="Big-1" evidence="6">
    <location>
        <begin position="1140"/>
        <end position="1233"/>
    </location>
</feature>
<dbReference type="Pfam" id="PF01476">
    <property type="entry name" value="LysM"/>
    <property type="match status" value="1"/>
</dbReference>
<dbReference type="SMART" id="SM00634">
    <property type="entry name" value="BID_1"/>
    <property type="match status" value="12"/>
</dbReference>
<feature type="domain" description="Big-1" evidence="6">
    <location>
        <begin position="842"/>
        <end position="933"/>
    </location>
</feature>
<evidence type="ECO:0000256" key="1">
    <source>
        <dbReference type="ARBA" id="ARBA00004442"/>
    </source>
</evidence>
<feature type="domain" description="Big-1" evidence="6">
    <location>
        <begin position="1342"/>
        <end position="1435"/>
    </location>
</feature>
<feature type="transmembrane region" description="Helical" evidence="5">
    <location>
        <begin position="21"/>
        <end position="42"/>
    </location>
</feature>
<dbReference type="InterPro" id="IPR003344">
    <property type="entry name" value="Big_1_dom"/>
</dbReference>
<feature type="domain" description="Big-1" evidence="6">
    <location>
        <begin position="1042"/>
        <end position="1132"/>
    </location>
</feature>
<organism evidence="8 9">
    <name type="scientific">Yersinia nurmii</name>
    <dbReference type="NCBI Taxonomy" id="685706"/>
    <lineage>
        <taxon>Bacteria</taxon>
        <taxon>Pseudomonadati</taxon>
        <taxon>Pseudomonadota</taxon>
        <taxon>Gammaproteobacteria</taxon>
        <taxon>Enterobacterales</taxon>
        <taxon>Yersiniaceae</taxon>
        <taxon>Yersinia</taxon>
    </lineage>
</organism>
<dbReference type="EMBL" id="CPYD01000001">
    <property type="protein sequence ID" value="CND83981.1"/>
    <property type="molecule type" value="Genomic_DNA"/>
</dbReference>
<dbReference type="InterPro" id="IPR015217">
    <property type="entry name" value="Invasin_dom_3"/>
</dbReference>
<reference evidence="8 9" key="1">
    <citation type="submission" date="2015-03" db="EMBL/GenBank/DDBJ databases">
        <authorList>
            <consortium name="Pathogen Informatics"/>
            <person name="Murphy D."/>
        </authorList>
    </citation>
    <scope>NUCLEOTIDE SEQUENCE [LARGE SCALE GENOMIC DNA]</scope>
    <source>
        <strain evidence="9">type strain: CIP110231</strain>
    </source>
</reference>
<evidence type="ECO:0000313" key="8">
    <source>
        <dbReference type="EMBL" id="CND83981.1"/>
    </source>
</evidence>
<dbReference type="Pfam" id="PF02369">
    <property type="entry name" value="Big_1"/>
    <property type="match status" value="8"/>
</dbReference>
<name>A0ABM9S0E8_9GAMM</name>
<dbReference type="Proteomes" id="UP000040578">
    <property type="component" value="Unassembled WGS sequence"/>
</dbReference>
<dbReference type="InterPro" id="IPR003535">
    <property type="entry name" value="Intimin/invasin_bac"/>
</dbReference>
<dbReference type="InterPro" id="IPR018392">
    <property type="entry name" value="LysM"/>
</dbReference>
<protein>
    <submittedName>
        <fullName evidence="8">Invasin</fullName>
    </submittedName>
</protein>